<dbReference type="PROSITE" id="PS50240">
    <property type="entry name" value="TRYPSIN_DOM"/>
    <property type="match status" value="1"/>
</dbReference>
<dbReference type="Gene3D" id="2.40.10.10">
    <property type="entry name" value="Trypsin-like serine proteases"/>
    <property type="match status" value="1"/>
</dbReference>
<evidence type="ECO:0000259" key="2">
    <source>
        <dbReference type="PROSITE" id="PS50240"/>
    </source>
</evidence>
<gene>
    <name evidence="3" type="ORF">BIW11_14128</name>
</gene>
<dbReference type="Proteomes" id="UP000192247">
    <property type="component" value="Unassembled WGS sequence"/>
</dbReference>
<feature type="domain" description="Peptidase S1" evidence="2">
    <location>
        <begin position="6"/>
        <end position="185"/>
    </location>
</feature>
<dbReference type="InterPro" id="IPR001254">
    <property type="entry name" value="Trypsin_dom"/>
</dbReference>
<sequence>MHVARIVNGSVAATMFPWTVMVIKTSYGEVQSFGTGALVTPLHVITAAHLLQMPGEKVAIKYGSNVVEKMKIAPAVGVRTISNRFRIEEDIALLLLETPLSSVRRLCVPPLDSGDPDKIPPEGKPIVIAGFGAIEESAPGEGGFTPRQLMYTNEIVLPDNHCDDYEGVLISKTFCAKARGTGICRTMVQN</sequence>
<comment type="caution">
    <text evidence="3">The sequence shown here is derived from an EMBL/GenBank/DDBJ whole genome shotgun (WGS) entry which is preliminary data.</text>
</comment>
<reference evidence="3 4" key="1">
    <citation type="journal article" date="2017" name="Gigascience">
        <title>Draft genome of the honey bee ectoparasitic mite, Tropilaelaps mercedesae, is shaped by the parasitic life history.</title>
        <authorList>
            <person name="Dong X."/>
            <person name="Armstrong S.D."/>
            <person name="Xia D."/>
            <person name="Makepeace B.L."/>
            <person name="Darby A.C."/>
            <person name="Kadowaki T."/>
        </authorList>
    </citation>
    <scope>NUCLEOTIDE SEQUENCE [LARGE SCALE GENOMIC DNA]</scope>
    <source>
        <strain evidence="3">Wuxi-XJTLU</strain>
    </source>
</reference>
<evidence type="ECO:0000313" key="3">
    <source>
        <dbReference type="EMBL" id="OQR66477.1"/>
    </source>
</evidence>
<dbReference type="EMBL" id="MNPL01032293">
    <property type="protein sequence ID" value="OQR66477.1"/>
    <property type="molecule type" value="Genomic_DNA"/>
</dbReference>
<dbReference type="PANTHER" id="PTHR24253:SF153">
    <property type="entry name" value="SERINE PROTEASE HEPSIN"/>
    <property type="match status" value="1"/>
</dbReference>
<dbReference type="GO" id="GO:0006508">
    <property type="term" value="P:proteolysis"/>
    <property type="evidence" value="ECO:0007669"/>
    <property type="project" value="InterPro"/>
</dbReference>
<dbReference type="AlphaFoldDB" id="A0A1V9WZ44"/>
<dbReference type="STRING" id="418985.A0A1V9WZ44"/>
<dbReference type="OrthoDB" id="238681at2759"/>
<dbReference type="GO" id="GO:0004252">
    <property type="term" value="F:serine-type endopeptidase activity"/>
    <property type="evidence" value="ECO:0007669"/>
    <property type="project" value="InterPro"/>
</dbReference>
<dbReference type="InParanoid" id="A0A1V9WZ44"/>
<dbReference type="PANTHER" id="PTHR24253">
    <property type="entry name" value="TRANSMEMBRANE PROTEASE SERINE"/>
    <property type="match status" value="1"/>
</dbReference>
<dbReference type="InterPro" id="IPR043504">
    <property type="entry name" value="Peptidase_S1_PA_chymotrypsin"/>
</dbReference>
<dbReference type="SMART" id="SM00020">
    <property type="entry name" value="Tryp_SPc"/>
    <property type="match status" value="1"/>
</dbReference>
<evidence type="ECO:0000313" key="4">
    <source>
        <dbReference type="Proteomes" id="UP000192247"/>
    </source>
</evidence>
<dbReference type="InterPro" id="IPR009003">
    <property type="entry name" value="Peptidase_S1_PA"/>
</dbReference>
<organism evidence="3 4">
    <name type="scientific">Tropilaelaps mercedesae</name>
    <dbReference type="NCBI Taxonomy" id="418985"/>
    <lineage>
        <taxon>Eukaryota</taxon>
        <taxon>Metazoa</taxon>
        <taxon>Ecdysozoa</taxon>
        <taxon>Arthropoda</taxon>
        <taxon>Chelicerata</taxon>
        <taxon>Arachnida</taxon>
        <taxon>Acari</taxon>
        <taxon>Parasitiformes</taxon>
        <taxon>Mesostigmata</taxon>
        <taxon>Gamasina</taxon>
        <taxon>Dermanyssoidea</taxon>
        <taxon>Laelapidae</taxon>
        <taxon>Tropilaelaps</taxon>
    </lineage>
</organism>
<dbReference type="SUPFAM" id="SSF50494">
    <property type="entry name" value="Trypsin-like serine proteases"/>
    <property type="match status" value="1"/>
</dbReference>
<keyword evidence="4" id="KW-1185">Reference proteome</keyword>
<proteinExistence type="predicted"/>
<evidence type="ECO:0000256" key="1">
    <source>
        <dbReference type="ARBA" id="ARBA00023157"/>
    </source>
</evidence>
<protein>
    <submittedName>
        <fullName evidence="3">Chymotrypsinogen 1-like</fullName>
    </submittedName>
</protein>
<name>A0A1V9WZ44_9ACAR</name>
<dbReference type="Pfam" id="PF00089">
    <property type="entry name" value="Trypsin"/>
    <property type="match status" value="1"/>
</dbReference>
<keyword evidence="1" id="KW-1015">Disulfide bond</keyword>
<accession>A0A1V9WZ44</accession>